<protein>
    <submittedName>
        <fullName evidence="1">Uncharacterized protein</fullName>
    </submittedName>
</protein>
<gene>
    <name evidence="1" type="ORF">SAMN04489730_3847</name>
</gene>
<name>A0A1K1RS46_9PSEU</name>
<dbReference type="Proteomes" id="UP000182740">
    <property type="component" value="Unassembled WGS sequence"/>
</dbReference>
<dbReference type="AlphaFoldDB" id="A0A1K1RS46"/>
<sequence>MSSSADLLRALADRVSRAPVPRGTGLYHYVHTSGWYRHTIRTVDRTGVQVRSVSTDFLDRRQWIAPDGSGRLLVIQGETAVRPSGYYPPGGLPADFLTAADLPTIAGRLQGKSRRESTASVMKSFTTVWQTQVVSPELQRLLLLCLAQQPDLTVESAIEDRLGRSGVAISHIDTDRHVRHRLLLHEENGMLLTSQNIDADSSAEADAAPTIINCTMWLDAYYTTTTESSS</sequence>
<reference evidence="2" key="1">
    <citation type="submission" date="2016-11" db="EMBL/GenBank/DDBJ databases">
        <authorList>
            <person name="Varghese N."/>
            <person name="Submissions S."/>
        </authorList>
    </citation>
    <scope>NUCLEOTIDE SEQUENCE [LARGE SCALE GENOMIC DNA]</scope>
    <source>
        <strain evidence="2">DSM 44671</strain>
    </source>
</reference>
<dbReference type="EMBL" id="FPJG01000006">
    <property type="protein sequence ID" value="SFW74902.1"/>
    <property type="molecule type" value="Genomic_DNA"/>
</dbReference>
<organism evidence="1 2">
    <name type="scientific">Amycolatopsis australiensis</name>
    <dbReference type="NCBI Taxonomy" id="546364"/>
    <lineage>
        <taxon>Bacteria</taxon>
        <taxon>Bacillati</taxon>
        <taxon>Actinomycetota</taxon>
        <taxon>Actinomycetes</taxon>
        <taxon>Pseudonocardiales</taxon>
        <taxon>Pseudonocardiaceae</taxon>
        <taxon>Amycolatopsis</taxon>
    </lineage>
</organism>
<evidence type="ECO:0000313" key="1">
    <source>
        <dbReference type="EMBL" id="SFW74902.1"/>
    </source>
</evidence>
<keyword evidence="2" id="KW-1185">Reference proteome</keyword>
<accession>A0A1K1RS46</accession>
<evidence type="ECO:0000313" key="2">
    <source>
        <dbReference type="Proteomes" id="UP000182740"/>
    </source>
</evidence>
<proteinExistence type="predicted"/>